<gene>
    <name evidence="10" type="ORF">CI109_105712</name>
</gene>
<feature type="transmembrane region" description="Helical" evidence="8">
    <location>
        <begin position="161"/>
        <end position="179"/>
    </location>
</feature>
<feature type="region of interest" description="Disordered" evidence="9">
    <location>
        <begin position="308"/>
        <end position="344"/>
    </location>
</feature>
<comment type="subcellular location">
    <subcellularLocation>
        <location evidence="1">Endomembrane system</location>
        <topology evidence="1">Multi-pass membrane protein</topology>
    </subcellularLocation>
    <subcellularLocation>
        <location evidence="8">Vacuole membrane</location>
        <topology evidence="8">Multi-pass membrane protein</topology>
    </subcellularLocation>
</comment>
<organism evidence="10 11">
    <name type="scientific">Kwoniella shandongensis</name>
    <dbReference type="NCBI Taxonomy" id="1734106"/>
    <lineage>
        <taxon>Eukaryota</taxon>
        <taxon>Fungi</taxon>
        <taxon>Dikarya</taxon>
        <taxon>Basidiomycota</taxon>
        <taxon>Agaricomycotina</taxon>
        <taxon>Tremellomycetes</taxon>
        <taxon>Tremellales</taxon>
        <taxon>Cryptococcaceae</taxon>
        <taxon>Kwoniella</taxon>
    </lineage>
</organism>
<dbReference type="KEGG" id="ksn:43588350"/>
<dbReference type="PANTHER" id="PTHR10981:SF0">
    <property type="entry name" value="BATTENIN"/>
    <property type="match status" value="1"/>
</dbReference>
<evidence type="ECO:0000256" key="6">
    <source>
        <dbReference type="ARBA" id="ARBA00022989"/>
    </source>
</evidence>
<evidence type="ECO:0000256" key="8">
    <source>
        <dbReference type="RuleBase" id="RU361113"/>
    </source>
</evidence>
<feature type="compositionally biased region" description="Polar residues" evidence="9">
    <location>
        <begin position="1"/>
        <end position="17"/>
    </location>
</feature>
<dbReference type="GO" id="GO:0051453">
    <property type="term" value="P:regulation of intracellular pH"/>
    <property type="evidence" value="ECO:0007669"/>
    <property type="project" value="TreeGrafter"/>
</dbReference>
<evidence type="ECO:0000256" key="9">
    <source>
        <dbReference type="SAM" id="MobiDB-lite"/>
    </source>
</evidence>
<reference evidence="10" key="2">
    <citation type="submission" date="2024-01" db="EMBL/GenBank/DDBJ databases">
        <title>Comparative genomics of Cryptococcus and Kwoniella reveals pathogenesis evolution and contrasting modes of karyotype evolution via chromosome fusion or intercentromeric recombination.</title>
        <authorList>
            <person name="Coelho M.A."/>
            <person name="David-Palma M."/>
            <person name="Shea T."/>
            <person name="Bowers K."/>
            <person name="McGinley-Smith S."/>
            <person name="Mohammad A.W."/>
            <person name="Gnirke A."/>
            <person name="Yurkov A.M."/>
            <person name="Nowrousian M."/>
            <person name="Sun S."/>
            <person name="Cuomo C.A."/>
            <person name="Heitman J."/>
        </authorList>
    </citation>
    <scope>NUCLEOTIDE SEQUENCE</scope>
    <source>
        <strain evidence="10">CBS 12478</strain>
    </source>
</reference>
<dbReference type="AlphaFoldDB" id="A0AAJ8LM44"/>
<comment type="caution">
    <text evidence="8">Lacks conserved residue(s) required for the propagation of feature annotation.</text>
</comment>
<dbReference type="GO" id="GO:0012505">
    <property type="term" value="C:endomembrane system"/>
    <property type="evidence" value="ECO:0007669"/>
    <property type="project" value="UniProtKB-SubCell"/>
</dbReference>
<keyword evidence="5" id="KW-0029">Amino-acid transport</keyword>
<proteinExistence type="inferred from homology"/>
<dbReference type="Pfam" id="PF02487">
    <property type="entry name" value="CLN3"/>
    <property type="match status" value="1"/>
</dbReference>
<accession>A0AAJ8LM44</accession>
<dbReference type="GO" id="GO:0006865">
    <property type="term" value="P:amino acid transport"/>
    <property type="evidence" value="ECO:0007669"/>
    <property type="project" value="UniProtKB-KW"/>
</dbReference>
<feature type="transmembrane region" description="Helical" evidence="8">
    <location>
        <begin position="217"/>
        <end position="237"/>
    </location>
</feature>
<dbReference type="GO" id="GO:0005774">
    <property type="term" value="C:vacuolar membrane"/>
    <property type="evidence" value="ECO:0007669"/>
    <property type="project" value="UniProtKB-SubCell"/>
</dbReference>
<feature type="transmembrane region" description="Helical" evidence="8">
    <location>
        <begin position="131"/>
        <end position="149"/>
    </location>
</feature>
<feature type="compositionally biased region" description="Acidic residues" evidence="9">
    <location>
        <begin position="46"/>
        <end position="57"/>
    </location>
</feature>
<evidence type="ECO:0000256" key="4">
    <source>
        <dbReference type="ARBA" id="ARBA00022692"/>
    </source>
</evidence>
<keyword evidence="4 8" id="KW-0812">Transmembrane</keyword>
<evidence type="ECO:0000256" key="5">
    <source>
        <dbReference type="ARBA" id="ARBA00022970"/>
    </source>
</evidence>
<keyword evidence="11" id="KW-1185">Reference proteome</keyword>
<dbReference type="InterPro" id="IPR036259">
    <property type="entry name" value="MFS_trans_sf"/>
</dbReference>
<dbReference type="InterPro" id="IPR003492">
    <property type="entry name" value="Battenin_disease_Cln3"/>
</dbReference>
<dbReference type="SUPFAM" id="SSF103473">
    <property type="entry name" value="MFS general substrate transporter"/>
    <property type="match status" value="1"/>
</dbReference>
<feature type="transmembrane region" description="Helical" evidence="8">
    <location>
        <begin position="249"/>
        <end position="267"/>
    </location>
</feature>
<evidence type="ECO:0000256" key="1">
    <source>
        <dbReference type="ARBA" id="ARBA00004127"/>
    </source>
</evidence>
<name>A0AAJ8LM44_9TREE</name>
<dbReference type="RefSeq" id="XP_031861448.2">
    <property type="nucleotide sequence ID" value="XM_032004217.2"/>
</dbReference>
<feature type="region of interest" description="Disordered" evidence="9">
    <location>
        <begin position="1"/>
        <end position="71"/>
    </location>
</feature>
<keyword evidence="7 8" id="KW-0472">Membrane</keyword>
<keyword evidence="8" id="KW-0926">Vacuole</keyword>
<dbReference type="Proteomes" id="UP000322225">
    <property type="component" value="Chromosome 10"/>
</dbReference>
<dbReference type="EMBL" id="CP144060">
    <property type="protein sequence ID" value="WWD21228.1"/>
    <property type="molecule type" value="Genomic_DNA"/>
</dbReference>
<evidence type="ECO:0000256" key="2">
    <source>
        <dbReference type="ARBA" id="ARBA00007467"/>
    </source>
</evidence>
<keyword evidence="3" id="KW-0813">Transport</keyword>
<feature type="compositionally biased region" description="Basic and acidic residues" evidence="9">
    <location>
        <begin position="314"/>
        <end position="324"/>
    </location>
</feature>
<reference evidence="10" key="1">
    <citation type="submission" date="2017-08" db="EMBL/GenBank/DDBJ databases">
        <authorList>
            <person name="Cuomo C."/>
            <person name="Billmyre B."/>
            <person name="Heitman J."/>
        </authorList>
    </citation>
    <scope>NUCLEOTIDE SEQUENCE</scope>
    <source>
        <strain evidence="10">CBS 12478</strain>
    </source>
</reference>
<evidence type="ECO:0000256" key="3">
    <source>
        <dbReference type="ARBA" id="ARBA00022448"/>
    </source>
</evidence>
<sequence length="566" mass="61731">MPNNDIPLTSLSSSHTYGDSMGVGANADGAQVHERQRQRRTLTNDHDDDVDSAEERDDDARSSLDTDDREEDIDEFIAANEGPSLVEGSTKHAGEKLFAAFMIFGLLNNVLYVIILSAALDLVSSTTPKGLVALFNIFPALLTKVVWPLVSNGKIQYARRIGFCTACSWLGIVTIALSTSLPPRLLGISLASLSSGLGELTFLQLTTTLPTRSTSKIALGAWSSGTGFAGIAGAGIWWLLRGLGVKKGLGLSSILPLFFPIIYKYLLPPFSHLKSSSSSDLPYQRLPTDFDSVPPSIFITPPSTDVIPRLSDSLPRRNSFDGGRRSPPPLNHDSKHSIGSGGQTRLTKNEKWTLLRPLVLRYMVPLCAVYVEEYVINSGVAPTLVFPLPTEGIWSRLFKSPRDYYPFWSLTYQTFVFLSRSSLSLGIPPLPLPLLPLPSIIQFLILSLLYLQSKHFLFSTAAYTPPSPSPNGGVDRSISFVFLLICMEGLCGGLGYVNTFWHVGREGEDDEEGEEGKRALEREFRIGAVGAADSTGILLASLISMPLEISLCNAQVEQGRTICRDM</sequence>
<evidence type="ECO:0000256" key="7">
    <source>
        <dbReference type="ARBA" id="ARBA00023136"/>
    </source>
</evidence>
<dbReference type="GeneID" id="43588350"/>
<protein>
    <recommendedName>
        <fullName evidence="8">Protein BTN</fullName>
    </recommendedName>
</protein>
<comment type="similarity">
    <text evidence="2 8">Belongs to the battenin family.</text>
</comment>
<evidence type="ECO:0000313" key="10">
    <source>
        <dbReference type="EMBL" id="WWD21228.1"/>
    </source>
</evidence>
<dbReference type="PRINTS" id="PR01315">
    <property type="entry name" value="BATTENIN"/>
</dbReference>
<feature type="transmembrane region" description="Helical" evidence="8">
    <location>
        <begin position="97"/>
        <end position="119"/>
    </location>
</feature>
<keyword evidence="6 8" id="KW-1133">Transmembrane helix</keyword>
<evidence type="ECO:0000313" key="11">
    <source>
        <dbReference type="Proteomes" id="UP000322225"/>
    </source>
</evidence>
<dbReference type="PANTHER" id="PTHR10981">
    <property type="entry name" value="BATTENIN"/>
    <property type="match status" value="1"/>
</dbReference>